<evidence type="ECO:0000256" key="3">
    <source>
        <dbReference type="ARBA" id="ARBA00022490"/>
    </source>
</evidence>
<dbReference type="OrthoDB" id="1112025at2"/>
<dbReference type="Pfam" id="PF00871">
    <property type="entry name" value="Acetate_kinase"/>
    <property type="match status" value="1"/>
</dbReference>
<dbReference type="PATRIC" id="fig|1307839.3.peg.3029"/>
<evidence type="ECO:0000256" key="5">
    <source>
        <dbReference type="ARBA" id="ARBA00022741"/>
    </source>
</evidence>
<evidence type="ECO:0000313" key="12">
    <source>
        <dbReference type="Proteomes" id="UP000064893"/>
    </source>
</evidence>
<dbReference type="KEGG" id="blq:L21SP5_02884"/>
<reference evidence="11 12" key="1">
    <citation type="submission" date="2015-11" db="EMBL/GenBank/DDBJ databases">
        <title>Description and complete genome sequence of a novel strain predominating in hypersaline microbial mats and representing a new family of the Bacteriodetes phylum.</title>
        <authorList>
            <person name="Spring S."/>
            <person name="Bunk B."/>
            <person name="Sproer C."/>
            <person name="Klenk H.-P."/>
        </authorList>
    </citation>
    <scope>NUCLEOTIDE SEQUENCE [LARGE SCALE GENOMIC DNA]</scope>
    <source>
        <strain evidence="11 12">L21-Spi-D4</strain>
    </source>
</reference>
<dbReference type="PRINTS" id="PR00471">
    <property type="entry name" value="ACETATEKNASE"/>
</dbReference>
<sequence>MNFKTDYSAENLVLVVNPRVPFTKIGVYNNSKLVFLKKISHNDADLAQFTKYEDQTNYRKEAIIKELRENDVDVNKIRIVISRGGLIKPVKSGIYAVDKKVKDDLYNSVQGSDIVNLGGLISDAIASELPDSKAVIADPVVVDEYDDVARVTGLPEIERRSIFHALNQKQAACRYSKSIHKACEDLNLIIAHLGTGITVGAHNKGRVIDANMGYDGDGPFSPIRAGSLPTGDLIKLCYSGKYTEEEMLKRVSLEGGLFAHFGTPSGIDVDKMVKQGDKQAELVFSAMGYQVAKTIGSMYAVLYGQVDAIILTGPMANSEWLVKKIVDRVEHFGKIVVYPGSDDIETLAMKGVGVINGEEEVKKYQG</sequence>
<dbReference type="InterPro" id="IPR000890">
    <property type="entry name" value="Aliphatic_acid_kin_short-chain"/>
</dbReference>
<comment type="subcellular location">
    <subcellularLocation>
        <location evidence="1 9">Cytoplasm</location>
    </subcellularLocation>
</comment>
<protein>
    <recommendedName>
        <fullName evidence="9">Probable butyrate kinase</fullName>
        <shortName evidence="9">BK</shortName>
        <ecNumber evidence="9">2.7.2.7</ecNumber>
    </recommendedName>
    <alternativeName>
        <fullName evidence="9">Branched-chain carboxylic acid kinase</fullName>
    </alternativeName>
</protein>
<gene>
    <name evidence="11" type="primary">buk2_2</name>
    <name evidence="9" type="synonym">buk</name>
    <name evidence="11" type="ORF">L21SP5_02884</name>
</gene>
<dbReference type="HAMAP" id="MF_00542">
    <property type="entry name" value="Butyrate_kinase"/>
    <property type="match status" value="1"/>
</dbReference>
<evidence type="ECO:0000256" key="9">
    <source>
        <dbReference type="HAMAP-Rule" id="MF_00542"/>
    </source>
</evidence>
<keyword evidence="6 9" id="KW-0418">Kinase</keyword>
<dbReference type="SUPFAM" id="SSF53067">
    <property type="entry name" value="Actin-like ATPase domain"/>
    <property type="match status" value="2"/>
</dbReference>
<dbReference type="InterPro" id="IPR023865">
    <property type="entry name" value="Aliphatic_acid_kinase_CS"/>
</dbReference>
<proteinExistence type="inferred from homology"/>
<evidence type="ECO:0000256" key="2">
    <source>
        <dbReference type="ARBA" id="ARBA00008748"/>
    </source>
</evidence>
<dbReference type="RefSeq" id="WP_057953870.1">
    <property type="nucleotide sequence ID" value="NZ_CP013118.1"/>
</dbReference>
<dbReference type="PIRSF" id="PIRSF036458">
    <property type="entry name" value="Butyrate_kin"/>
    <property type="match status" value="1"/>
</dbReference>
<keyword evidence="4 9" id="KW-0808">Transferase</keyword>
<dbReference type="GO" id="GO:0005737">
    <property type="term" value="C:cytoplasm"/>
    <property type="evidence" value="ECO:0007669"/>
    <property type="project" value="UniProtKB-SubCell"/>
</dbReference>
<dbReference type="Gene3D" id="3.30.420.40">
    <property type="match status" value="2"/>
</dbReference>
<dbReference type="InterPro" id="IPR011245">
    <property type="entry name" value="Butyrate_kin"/>
</dbReference>
<dbReference type="PANTHER" id="PTHR21060">
    <property type="entry name" value="ACETATE KINASE"/>
    <property type="match status" value="1"/>
</dbReference>
<dbReference type="GO" id="GO:0047761">
    <property type="term" value="F:butyrate kinase activity"/>
    <property type="evidence" value="ECO:0007669"/>
    <property type="project" value="UniProtKB-UniRule"/>
</dbReference>
<keyword evidence="3 9" id="KW-0963">Cytoplasm</keyword>
<comment type="similarity">
    <text evidence="2 9 10">Belongs to the acetokinase family.</text>
</comment>
<keyword evidence="7 9" id="KW-0067">ATP-binding</keyword>
<dbReference type="GO" id="GO:0005524">
    <property type="term" value="F:ATP binding"/>
    <property type="evidence" value="ECO:0007669"/>
    <property type="project" value="UniProtKB-KW"/>
</dbReference>
<dbReference type="NCBIfam" id="TIGR02707">
    <property type="entry name" value="butyr_kinase"/>
    <property type="match status" value="1"/>
</dbReference>
<dbReference type="GO" id="GO:0006083">
    <property type="term" value="P:acetate metabolic process"/>
    <property type="evidence" value="ECO:0007669"/>
    <property type="project" value="TreeGrafter"/>
</dbReference>
<evidence type="ECO:0000256" key="8">
    <source>
        <dbReference type="ARBA" id="ARBA00048596"/>
    </source>
</evidence>
<dbReference type="PANTHER" id="PTHR21060:SF3">
    <property type="entry name" value="BUTYRATE KINASE 2-RELATED"/>
    <property type="match status" value="1"/>
</dbReference>
<name>A0A0S2I254_9BACT</name>
<dbReference type="PROSITE" id="PS01076">
    <property type="entry name" value="ACETATE_KINASE_2"/>
    <property type="match status" value="1"/>
</dbReference>
<dbReference type="Proteomes" id="UP000064893">
    <property type="component" value="Chromosome"/>
</dbReference>
<dbReference type="AlphaFoldDB" id="A0A0S2I254"/>
<dbReference type="EC" id="2.7.2.7" evidence="9"/>
<comment type="catalytic activity">
    <reaction evidence="8 9">
        <text>butanoate + ATP = butanoyl phosphate + ADP</text>
        <dbReference type="Rhea" id="RHEA:13585"/>
        <dbReference type="ChEBI" id="CHEBI:17968"/>
        <dbReference type="ChEBI" id="CHEBI:30616"/>
        <dbReference type="ChEBI" id="CHEBI:58079"/>
        <dbReference type="ChEBI" id="CHEBI:456216"/>
        <dbReference type="EC" id="2.7.2.7"/>
    </reaction>
</comment>
<evidence type="ECO:0000256" key="7">
    <source>
        <dbReference type="ARBA" id="ARBA00022840"/>
    </source>
</evidence>
<evidence type="ECO:0000256" key="6">
    <source>
        <dbReference type="ARBA" id="ARBA00022777"/>
    </source>
</evidence>
<evidence type="ECO:0000256" key="4">
    <source>
        <dbReference type="ARBA" id="ARBA00022679"/>
    </source>
</evidence>
<accession>A0A0S2I254</accession>
<keyword evidence="5 9" id="KW-0547">Nucleotide-binding</keyword>
<evidence type="ECO:0000256" key="1">
    <source>
        <dbReference type="ARBA" id="ARBA00004496"/>
    </source>
</evidence>
<organism evidence="11 12">
    <name type="scientific">Salinivirga cyanobacteriivorans</name>
    <dbReference type="NCBI Taxonomy" id="1307839"/>
    <lineage>
        <taxon>Bacteria</taxon>
        <taxon>Pseudomonadati</taxon>
        <taxon>Bacteroidota</taxon>
        <taxon>Bacteroidia</taxon>
        <taxon>Bacteroidales</taxon>
        <taxon>Salinivirgaceae</taxon>
        <taxon>Salinivirga</taxon>
    </lineage>
</organism>
<dbReference type="GO" id="GO:0008776">
    <property type="term" value="F:acetate kinase activity"/>
    <property type="evidence" value="ECO:0007669"/>
    <property type="project" value="TreeGrafter"/>
</dbReference>
<dbReference type="EMBL" id="CP013118">
    <property type="protein sequence ID" value="ALO16504.1"/>
    <property type="molecule type" value="Genomic_DNA"/>
</dbReference>
<dbReference type="InterPro" id="IPR043129">
    <property type="entry name" value="ATPase_NBD"/>
</dbReference>
<dbReference type="NCBIfam" id="NF002834">
    <property type="entry name" value="PRK03011.1-5"/>
    <property type="match status" value="1"/>
</dbReference>
<dbReference type="STRING" id="1307839.L21SP5_02884"/>
<keyword evidence="12" id="KW-1185">Reference proteome</keyword>
<evidence type="ECO:0000256" key="10">
    <source>
        <dbReference type="RuleBase" id="RU003835"/>
    </source>
</evidence>
<dbReference type="CDD" id="cd24011">
    <property type="entry name" value="ASKHA_NBD_BK"/>
    <property type="match status" value="1"/>
</dbReference>
<evidence type="ECO:0000313" key="11">
    <source>
        <dbReference type="EMBL" id="ALO16504.1"/>
    </source>
</evidence>